<dbReference type="Proteomes" id="UP000288096">
    <property type="component" value="Unassembled WGS sequence"/>
</dbReference>
<evidence type="ECO:0000256" key="1">
    <source>
        <dbReference type="ARBA" id="ARBA00004141"/>
    </source>
</evidence>
<feature type="transmembrane region" description="Helical" evidence="5">
    <location>
        <begin position="168"/>
        <end position="184"/>
    </location>
</feature>
<dbReference type="GO" id="GO:0022857">
    <property type="term" value="F:transmembrane transporter activity"/>
    <property type="evidence" value="ECO:0007669"/>
    <property type="project" value="InterPro"/>
</dbReference>
<dbReference type="InterPro" id="IPR011701">
    <property type="entry name" value="MFS"/>
</dbReference>
<feature type="transmembrane region" description="Helical" evidence="5">
    <location>
        <begin position="21"/>
        <end position="38"/>
    </location>
</feature>
<protein>
    <submittedName>
        <fullName evidence="7">MFS transporter</fullName>
    </submittedName>
</protein>
<dbReference type="Pfam" id="PF07690">
    <property type="entry name" value="MFS_1"/>
    <property type="match status" value="1"/>
</dbReference>
<evidence type="ECO:0000256" key="3">
    <source>
        <dbReference type="ARBA" id="ARBA00022989"/>
    </source>
</evidence>
<dbReference type="GO" id="GO:0005886">
    <property type="term" value="C:plasma membrane"/>
    <property type="evidence" value="ECO:0007669"/>
    <property type="project" value="TreeGrafter"/>
</dbReference>
<feature type="domain" description="Major facilitator superfamily (MFS) profile" evidence="6">
    <location>
        <begin position="12"/>
        <end position="384"/>
    </location>
</feature>
<keyword evidence="8" id="KW-1185">Reference proteome</keyword>
<feature type="transmembrane region" description="Helical" evidence="5">
    <location>
        <begin position="74"/>
        <end position="92"/>
    </location>
</feature>
<dbReference type="RefSeq" id="WP_166404869.1">
    <property type="nucleotide sequence ID" value="NZ_BEXT01000001.1"/>
</dbReference>
<proteinExistence type="predicted"/>
<evidence type="ECO:0000256" key="2">
    <source>
        <dbReference type="ARBA" id="ARBA00022692"/>
    </source>
</evidence>
<dbReference type="PANTHER" id="PTHR43129">
    <property type="entry name" value="FOSMIDOMYCIN RESISTANCE PROTEIN"/>
    <property type="match status" value="1"/>
</dbReference>
<dbReference type="AlphaFoldDB" id="A0A401FSA8"/>
<evidence type="ECO:0000256" key="5">
    <source>
        <dbReference type="SAM" id="Phobius"/>
    </source>
</evidence>
<feature type="transmembrane region" description="Helical" evidence="5">
    <location>
        <begin position="331"/>
        <end position="349"/>
    </location>
</feature>
<feature type="transmembrane region" description="Helical" evidence="5">
    <location>
        <begin position="241"/>
        <end position="261"/>
    </location>
</feature>
<keyword evidence="3 5" id="KW-1133">Transmembrane helix</keyword>
<evidence type="ECO:0000313" key="7">
    <source>
        <dbReference type="EMBL" id="GBC59846.1"/>
    </source>
</evidence>
<dbReference type="InterPro" id="IPR005829">
    <property type="entry name" value="Sugar_transporter_CS"/>
</dbReference>
<feature type="transmembrane region" description="Helical" evidence="5">
    <location>
        <begin position="98"/>
        <end position="123"/>
    </location>
</feature>
<evidence type="ECO:0000313" key="8">
    <source>
        <dbReference type="Proteomes" id="UP000288096"/>
    </source>
</evidence>
<dbReference type="PROSITE" id="PS50850">
    <property type="entry name" value="MFS"/>
    <property type="match status" value="1"/>
</dbReference>
<dbReference type="PROSITE" id="PS00216">
    <property type="entry name" value="SUGAR_TRANSPORT_1"/>
    <property type="match status" value="1"/>
</dbReference>
<dbReference type="PANTHER" id="PTHR43129:SF1">
    <property type="entry name" value="FOSMIDOMYCIN RESISTANCE PROTEIN"/>
    <property type="match status" value="1"/>
</dbReference>
<dbReference type="EMBL" id="BEXT01000001">
    <property type="protein sequence ID" value="GBC59846.1"/>
    <property type="molecule type" value="Genomic_DNA"/>
</dbReference>
<dbReference type="Gene3D" id="1.20.1250.20">
    <property type="entry name" value="MFS general substrate transporter like domains"/>
    <property type="match status" value="2"/>
</dbReference>
<dbReference type="InterPro" id="IPR036259">
    <property type="entry name" value="MFS_trans_sf"/>
</dbReference>
<dbReference type="SUPFAM" id="SSF103473">
    <property type="entry name" value="MFS general substrate transporter"/>
    <property type="match status" value="1"/>
</dbReference>
<feature type="transmembrane region" description="Helical" evidence="5">
    <location>
        <begin position="44"/>
        <end position="62"/>
    </location>
</feature>
<organism evidence="7 8">
    <name type="scientific">Desulfonema ishimotonii</name>
    <dbReference type="NCBI Taxonomy" id="45657"/>
    <lineage>
        <taxon>Bacteria</taxon>
        <taxon>Pseudomonadati</taxon>
        <taxon>Thermodesulfobacteriota</taxon>
        <taxon>Desulfobacteria</taxon>
        <taxon>Desulfobacterales</taxon>
        <taxon>Desulfococcaceae</taxon>
        <taxon>Desulfonema</taxon>
    </lineage>
</organism>
<accession>A0A401FSA8</accession>
<feature type="transmembrane region" description="Helical" evidence="5">
    <location>
        <begin position="361"/>
        <end position="379"/>
    </location>
</feature>
<gene>
    <name evidence="7" type="ORF">DENIS_0787</name>
</gene>
<comment type="caution">
    <text evidence="7">The sequence shown here is derived from an EMBL/GenBank/DDBJ whole genome shotgun (WGS) entry which is preliminary data.</text>
</comment>
<keyword evidence="4 5" id="KW-0472">Membrane</keyword>
<dbReference type="InterPro" id="IPR020846">
    <property type="entry name" value="MFS_dom"/>
</dbReference>
<feature type="transmembrane region" description="Helical" evidence="5">
    <location>
        <begin position="205"/>
        <end position="229"/>
    </location>
</feature>
<sequence>MSTADHGFQTDKILTISAGHFVHDIFSGFLPVFLPLLIEKFELSMFLAGTFTVFFRLPSLFNPLLGILSDRVDLRYAAICAPGFTAVLMSILGIAPSYALVCVFLVAAGFSAAVFHVLGPVMIARASDSGFGRGMSFWMTSGELARTVGPLFAVWAISQLTFEGCYPVMALGIFASLFLFMILRKSRLALGRPQEGGLRAAWASLRGVMIPLTGVVISRSFMVASLAAFLPTYMVSSGKSLWIGGTAMAVMECAGTVGSFTGGTLSDRIGRRTILMSAIPASSLLMLGMLYGGNEFVFPALILLGFTLFSVSPVNMAIVQEHAAHCRGTANGLYMGINFLTTAAVTVLVGQLADMTNLKTAFTACAVLGLAGIPAIFFLPEPRKKGTTALEKQA</sequence>
<reference evidence="8" key="2">
    <citation type="submission" date="2019-01" db="EMBL/GenBank/DDBJ databases">
        <title>Genome sequence of Desulfonema ishimotonii strain Tokyo 01.</title>
        <authorList>
            <person name="Fukui M."/>
        </authorList>
    </citation>
    <scope>NUCLEOTIDE SEQUENCE [LARGE SCALE GENOMIC DNA]</scope>
    <source>
        <strain evidence="8">Tokyo 01</strain>
    </source>
</reference>
<comment type="subcellular location">
    <subcellularLocation>
        <location evidence="1">Membrane</location>
        <topology evidence="1">Multi-pass membrane protein</topology>
    </subcellularLocation>
</comment>
<evidence type="ECO:0000259" key="6">
    <source>
        <dbReference type="PROSITE" id="PS50850"/>
    </source>
</evidence>
<dbReference type="CDD" id="cd17478">
    <property type="entry name" value="MFS_FsR"/>
    <property type="match status" value="1"/>
</dbReference>
<name>A0A401FSA8_9BACT</name>
<feature type="transmembrane region" description="Helical" evidence="5">
    <location>
        <begin position="273"/>
        <end position="291"/>
    </location>
</feature>
<feature type="transmembrane region" description="Helical" evidence="5">
    <location>
        <begin position="297"/>
        <end position="319"/>
    </location>
</feature>
<evidence type="ECO:0000256" key="4">
    <source>
        <dbReference type="ARBA" id="ARBA00023136"/>
    </source>
</evidence>
<reference evidence="8" key="1">
    <citation type="submission" date="2017-11" db="EMBL/GenBank/DDBJ databases">
        <authorList>
            <person name="Watanabe M."/>
            <person name="Kojima H."/>
        </authorList>
    </citation>
    <scope>NUCLEOTIDE SEQUENCE [LARGE SCALE GENOMIC DNA]</scope>
    <source>
        <strain evidence="8">Tokyo 01</strain>
    </source>
</reference>
<feature type="transmembrane region" description="Helical" evidence="5">
    <location>
        <begin position="144"/>
        <end position="162"/>
    </location>
</feature>
<keyword evidence="2 5" id="KW-0812">Transmembrane</keyword>